<feature type="transmembrane region" description="Helical" evidence="8">
    <location>
        <begin position="253"/>
        <end position="273"/>
    </location>
</feature>
<evidence type="ECO:0000256" key="7">
    <source>
        <dbReference type="ARBA" id="ARBA00023136"/>
    </source>
</evidence>
<sequence length="502" mass="54994">MNLPDRRLILLGYALFVISGVLLRPLMPIDETRYLSVAWEMRLGDHWIVPFKNGLPYDHKPPLLFWLINLVWIPGVSEFTGRLVAPAFSLATIWATGRTSDLMGLGRRTGTAAMLILATFGCFQFFGLETGFDTMLSLAVVLAVGQLWKIGTRDDHRTRDWALLGAAMALGLMSKGPVLFVHVLPALLLLRVWAPHGPRALRGTAVALAVCAGLVFVWLLPALILGGAEYREAVLWTQSAGRTVASFAHAQPFWYYLALIPVLVFPWGWMPGFWKRLPLDSPEKLLLIASFGPLLLFSLISGKQLNYLLPETPWLAILLARRFPDTLGRAWGAVAVLIVLGIAFPAMGLGLLGDEAGRMVSIPAALLAAVVLIGAAVLIARRGSLVYLTAPVALTALHLAYAVGPAAQVMSPRTIAERIAPADGKIGIVTSLYHSEFHFLGRLKEPFAILTTPEDIAAFAEAKPDGLILGRPKDDLHPAWPPEDIIYYRNDDWAIWSNMDKK</sequence>
<gene>
    <name evidence="10" type="ORF">ACFQ3C_01675</name>
</gene>
<keyword evidence="3 10" id="KW-0328">Glycosyltransferase</keyword>
<feature type="transmembrane region" description="Helical" evidence="8">
    <location>
        <begin position="385"/>
        <end position="403"/>
    </location>
</feature>
<organism evidence="10 11">
    <name type="scientific">Seohaeicola saemankumensis</name>
    <dbReference type="NCBI Taxonomy" id="481181"/>
    <lineage>
        <taxon>Bacteria</taxon>
        <taxon>Pseudomonadati</taxon>
        <taxon>Pseudomonadota</taxon>
        <taxon>Alphaproteobacteria</taxon>
        <taxon>Rhodobacterales</taxon>
        <taxon>Roseobacteraceae</taxon>
        <taxon>Seohaeicola</taxon>
    </lineage>
</organism>
<dbReference type="GO" id="GO:0016757">
    <property type="term" value="F:glycosyltransferase activity"/>
    <property type="evidence" value="ECO:0007669"/>
    <property type="project" value="UniProtKB-KW"/>
</dbReference>
<feature type="transmembrane region" description="Helical" evidence="8">
    <location>
        <begin position="329"/>
        <end position="352"/>
    </location>
</feature>
<feature type="transmembrane region" description="Helical" evidence="8">
    <location>
        <begin position="285"/>
        <end position="309"/>
    </location>
</feature>
<evidence type="ECO:0000256" key="2">
    <source>
        <dbReference type="ARBA" id="ARBA00022475"/>
    </source>
</evidence>
<comment type="caution">
    <text evidence="10">The sequence shown here is derived from an EMBL/GenBank/DDBJ whole genome shotgun (WGS) entry which is preliminary data.</text>
</comment>
<keyword evidence="5 8" id="KW-0812">Transmembrane</keyword>
<dbReference type="Pfam" id="PF13231">
    <property type="entry name" value="PMT_2"/>
    <property type="match status" value="1"/>
</dbReference>
<evidence type="ECO:0000256" key="3">
    <source>
        <dbReference type="ARBA" id="ARBA00022676"/>
    </source>
</evidence>
<feature type="transmembrane region" description="Helical" evidence="8">
    <location>
        <begin position="7"/>
        <end position="27"/>
    </location>
</feature>
<dbReference type="EC" id="2.4.-.-" evidence="10"/>
<evidence type="ECO:0000256" key="8">
    <source>
        <dbReference type="SAM" id="Phobius"/>
    </source>
</evidence>
<keyword evidence="4 10" id="KW-0808">Transferase</keyword>
<evidence type="ECO:0000313" key="11">
    <source>
        <dbReference type="Proteomes" id="UP001597151"/>
    </source>
</evidence>
<feature type="transmembrane region" description="Helical" evidence="8">
    <location>
        <begin position="161"/>
        <end position="194"/>
    </location>
</feature>
<dbReference type="InterPro" id="IPR038731">
    <property type="entry name" value="RgtA/B/C-like"/>
</dbReference>
<reference evidence="11" key="1">
    <citation type="journal article" date="2019" name="Int. J. Syst. Evol. Microbiol.">
        <title>The Global Catalogue of Microorganisms (GCM) 10K type strain sequencing project: providing services to taxonomists for standard genome sequencing and annotation.</title>
        <authorList>
            <consortium name="The Broad Institute Genomics Platform"/>
            <consortium name="The Broad Institute Genome Sequencing Center for Infectious Disease"/>
            <person name="Wu L."/>
            <person name="Ma J."/>
        </authorList>
    </citation>
    <scope>NUCLEOTIDE SEQUENCE [LARGE SCALE GENOMIC DNA]</scope>
    <source>
        <strain evidence="11">CCUG 55328</strain>
    </source>
</reference>
<proteinExistence type="predicted"/>
<dbReference type="Proteomes" id="UP001597151">
    <property type="component" value="Unassembled WGS sequence"/>
</dbReference>
<dbReference type="InterPro" id="IPR050297">
    <property type="entry name" value="LipidA_mod_glycosyltrf_83"/>
</dbReference>
<evidence type="ECO:0000313" key="10">
    <source>
        <dbReference type="EMBL" id="MFD1193377.1"/>
    </source>
</evidence>
<comment type="subcellular location">
    <subcellularLocation>
        <location evidence="1">Cell membrane</location>
        <topology evidence="1">Multi-pass membrane protein</topology>
    </subcellularLocation>
</comment>
<keyword evidence="2" id="KW-1003">Cell membrane</keyword>
<accession>A0ABW3TBM6</accession>
<dbReference type="PANTHER" id="PTHR33908:SF11">
    <property type="entry name" value="MEMBRANE PROTEIN"/>
    <property type="match status" value="1"/>
</dbReference>
<keyword evidence="7 8" id="KW-0472">Membrane</keyword>
<keyword evidence="11" id="KW-1185">Reference proteome</keyword>
<dbReference type="PANTHER" id="PTHR33908">
    <property type="entry name" value="MANNOSYLTRANSFERASE YKCB-RELATED"/>
    <property type="match status" value="1"/>
</dbReference>
<dbReference type="EMBL" id="JBHTKR010000001">
    <property type="protein sequence ID" value="MFD1193377.1"/>
    <property type="molecule type" value="Genomic_DNA"/>
</dbReference>
<keyword evidence="6 8" id="KW-1133">Transmembrane helix</keyword>
<evidence type="ECO:0000256" key="5">
    <source>
        <dbReference type="ARBA" id="ARBA00022692"/>
    </source>
</evidence>
<evidence type="ECO:0000256" key="1">
    <source>
        <dbReference type="ARBA" id="ARBA00004651"/>
    </source>
</evidence>
<feature type="transmembrane region" description="Helical" evidence="8">
    <location>
        <begin position="359"/>
        <end position="379"/>
    </location>
</feature>
<feature type="domain" description="Glycosyltransferase RgtA/B/C/D-like" evidence="9">
    <location>
        <begin position="59"/>
        <end position="217"/>
    </location>
</feature>
<evidence type="ECO:0000256" key="4">
    <source>
        <dbReference type="ARBA" id="ARBA00022679"/>
    </source>
</evidence>
<evidence type="ECO:0000256" key="6">
    <source>
        <dbReference type="ARBA" id="ARBA00022989"/>
    </source>
</evidence>
<dbReference type="RefSeq" id="WP_380788607.1">
    <property type="nucleotide sequence ID" value="NZ_JBHTKR010000001.1"/>
</dbReference>
<feature type="transmembrane region" description="Helical" evidence="8">
    <location>
        <begin position="206"/>
        <end position="228"/>
    </location>
</feature>
<feature type="transmembrane region" description="Helical" evidence="8">
    <location>
        <begin position="109"/>
        <end position="128"/>
    </location>
</feature>
<evidence type="ECO:0000259" key="9">
    <source>
        <dbReference type="Pfam" id="PF13231"/>
    </source>
</evidence>
<protein>
    <submittedName>
        <fullName evidence="10">ArnT family glycosyltransferase</fullName>
        <ecNumber evidence="10">2.4.-.-</ecNumber>
    </submittedName>
</protein>
<name>A0ABW3TBM6_9RHOB</name>